<dbReference type="RefSeq" id="WP_407137677.1">
    <property type="nucleotide sequence ID" value="NZ_JBGQPK010000063.1"/>
</dbReference>
<gene>
    <name evidence="4" type="ORF">ACEN34_11055</name>
</gene>
<evidence type="ECO:0000313" key="5">
    <source>
        <dbReference type="Proteomes" id="UP001625389"/>
    </source>
</evidence>
<feature type="domain" description="Mga helix-turn-helix" evidence="3">
    <location>
        <begin position="79"/>
        <end position="161"/>
    </location>
</feature>
<name>A0ABW8UH60_9LACO</name>
<proteinExistence type="predicted"/>
<dbReference type="PANTHER" id="PTHR30185:SF18">
    <property type="entry name" value="TRANSCRIPTIONAL REGULATOR MTLR"/>
    <property type="match status" value="1"/>
</dbReference>
<dbReference type="InterPro" id="IPR036388">
    <property type="entry name" value="WH-like_DNA-bd_sf"/>
</dbReference>
<evidence type="ECO:0000256" key="2">
    <source>
        <dbReference type="ARBA" id="ARBA00023163"/>
    </source>
</evidence>
<evidence type="ECO:0000259" key="3">
    <source>
        <dbReference type="Pfam" id="PF05043"/>
    </source>
</evidence>
<dbReference type="Pfam" id="PF05043">
    <property type="entry name" value="Mga"/>
    <property type="match status" value="1"/>
</dbReference>
<dbReference type="InterPro" id="IPR007737">
    <property type="entry name" value="Mga_HTH"/>
</dbReference>
<reference evidence="4 5" key="1">
    <citation type="submission" date="2024-08" db="EMBL/GenBank/DDBJ databases">
        <authorList>
            <person name="Arias E."/>
        </authorList>
    </citation>
    <scope>NUCLEOTIDE SEQUENCE [LARGE SCALE GENOMIC DNA]</scope>
    <source>
        <strain evidence="4 5">FAM 25317</strain>
    </source>
</reference>
<keyword evidence="2" id="KW-0804">Transcription</keyword>
<evidence type="ECO:0000313" key="4">
    <source>
        <dbReference type="EMBL" id="MFL2030147.1"/>
    </source>
</evidence>
<keyword evidence="5" id="KW-1185">Reference proteome</keyword>
<keyword evidence="1" id="KW-0805">Transcription regulation</keyword>
<dbReference type="Proteomes" id="UP001625389">
    <property type="component" value="Unassembled WGS sequence"/>
</dbReference>
<protein>
    <submittedName>
        <fullName evidence="4">Helix-turn-helix domain-containing protein</fullName>
    </submittedName>
</protein>
<sequence>MEVFDLLERVERRQALIIQQLIARQEQFDLPTLAAQLQLDRSTLRTDLTAIKQVFQQLDDKITLQFDSNQVRLVSTGQISVATIYYQYLQHAVKYQLLLYLLQHSGTSKTHLARHFALSVSTLNRRIHELNDLLTEYDIQIKNGRLVGFESQIRYFYLHLF</sequence>
<organism evidence="4 5">
    <name type="scientific">Loigolactobacillus zhaoyuanensis</name>
    <dbReference type="NCBI Taxonomy" id="2486017"/>
    <lineage>
        <taxon>Bacteria</taxon>
        <taxon>Bacillati</taxon>
        <taxon>Bacillota</taxon>
        <taxon>Bacilli</taxon>
        <taxon>Lactobacillales</taxon>
        <taxon>Lactobacillaceae</taxon>
        <taxon>Loigolactobacillus</taxon>
    </lineage>
</organism>
<dbReference type="InterPro" id="IPR050661">
    <property type="entry name" value="BglG_antiterminators"/>
</dbReference>
<dbReference type="EMBL" id="JBGQPK010000063">
    <property type="protein sequence ID" value="MFL2030147.1"/>
    <property type="molecule type" value="Genomic_DNA"/>
</dbReference>
<evidence type="ECO:0000256" key="1">
    <source>
        <dbReference type="ARBA" id="ARBA00023015"/>
    </source>
</evidence>
<dbReference type="Gene3D" id="1.10.10.10">
    <property type="entry name" value="Winged helix-like DNA-binding domain superfamily/Winged helix DNA-binding domain"/>
    <property type="match status" value="1"/>
</dbReference>
<comment type="caution">
    <text evidence="4">The sequence shown here is derived from an EMBL/GenBank/DDBJ whole genome shotgun (WGS) entry which is preliminary data.</text>
</comment>
<dbReference type="PANTHER" id="PTHR30185">
    <property type="entry name" value="CRYPTIC BETA-GLUCOSIDE BGL OPERON ANTITERMINATOR"/>
    <property type="match status" value="1"/>
</dbReference>
<accession>A0ABW8UH60</accession>